<evidence type="ECO:0000256" key="2">
    <source>
        <dbReference type="SAM" id="Phobius"/>
    </source>
</evidence>
<sequence>MVTNITEAAPEAAAPPATVVEVNPEEEGSSEMSLSEEKSSVGEKKKSSTFKRYLSAFYHHKITQFLISQWFFIGLAIFIVIARFAPNFARSGGLIRGQYSIGYGAVIVIFLQSGLSMSTKKLLINMGNWRAHLVVLVISFLVTSSIMYGLCCAIKAAHNEEIDDWVLIGIIVTSTCPTTVSSNVVMTTKANGNALLCLCEVFIGNVLGAFITPALVQMYTSSGPMTFGNPATGSSVSQLYANVMKQIGLSVFVPLFVGQVLQNIWPKQVSWFLTTFKMNKVGSFCLLLIMFSSFSTAFYQHAFTSVSHITIIFLCFFNVGIYLFFTVVCFVCARPWFIPKIFDHEPDENSTKTYTICYKIFRPFYYSKKDTIAVMLCGAAKTAALGVSLISSQYGDHNPKLGTLLVPLVLYQSEQVITANFLVNIMKKWASDEDEDGNKIVVKPNDDESRISQNKEDVSKENTEDVDSRS</sequence>
<name>A0ABX6EWF2_KLUMA</name>
<feature type="transmembrane region" description="Helical" evidence="2">
    <location>
        <begin position="165"/>
        <end position="186"/>
    </location>
</feature>
<feature type="compositionally biased region" description="Basic and acidic residues" evidence="1">
    <location>
        <begin position="444"/>
        <end position="470"/>
    </location>
</feature>
<dbReference type="PANTHER" id="PTHR18640">
    <property type="entry name" value="SOLUTE CARRIER FAMILY 10 MEMBER 7"/>
    <property type="match status" value="1"/>
</dbReference>
<organism evidence="3 4">
    <name type="scientific">Kluyveromyces marxianus</name>
    <name type="common">Yeast</name>
    <name type="synonym">Candida kefyr</name>
    <dbReference type="NCBI Taxonomy" id="4911"/>
    <lineage>
        <taxon>Eukaryota</taxon>
        <taxon>Fungi</taxon>
        <taxon>Dikarya</taxon>
        <taxon>Ascomycota</taxon>
        <taxon>Saccharomycotina</taxon>
        <taxon>Saccharomycetes</taxon>
        <taxon>Saccharomycetales</taxon>
        <taxon>Saccharomycetaceae</taxon>
        <taxon>Kluyveromyces</taxon>
    </lineage>
</organism>
<dbReference type="Pfam" id="PF13593">
    <property type="entry name" value="SBF_like"/>
    <property type="match status" value="1"/>
</dbReference>
<feature type="transmembrane region" description="Helical" evidence="2">
    <location>
        <begin position="311"/>
        <end position="333"/>
    </location>
</feature>
<feature type="transmembrane region" description="Helical" evidence="2">
    <location>
        <begin position="129"/>
        <end position="150"/>
    </location>
</feature>
<keyword evidence="4" id="KW-1185">Reference proteome</keyword>
<dbReference type="Proteomes" id="UP000422736">
    <property type="component" value="Chromosome 4"/>
</dbReference>
<dbReference type="Gene3D" id="1.20.1530.20">
    <property type="match status" value="1"/>
</dbReference>
<feature type="region of interest" description="Disordered" evidence="1">
    <location>
        <begin position="433"/>
        <end position="470"/>
    </location>
</feature>
<feature type="transmembrane region" description="Helical" evidence="2">
    <location>
        <begin position="97"/>
        <end position="117"/>
    </location>
</feature>
<gene>
    <name evidence="3" type="primary">RCH1</name>
    <name evidence="3" type="ORF">FIM1_2774</name>
</gene>
<proteinExistence type="predicted"/>
<keyword evidence="2" id="KW-1133">Transmembrane helix</keyword>
<feature type="region of interest" description="Disordered" evidence="1">
    <location>
        <begin position="1"/>
        <end position="40"/>
    </location>
</feature>
<feature type="transmembrane region" description="Helical" evidence="2">
    <location>
        <begin position="193"/>
        <end position="219"/>
    </location>
</feature>
<keyword evidence="2" id="KW-0472">Membrane</keyword>
<reference evidence="3 4" key="1">
    <citation type="submission" date="2016-03" db="EMBL/GenBank/DDBJ databases">
        <title>How can Kluyveromyces marxianus grow so fast - potential evolutionary course in Saccharomyces Complex revealed by comparative genomics.</title>
        <authorList>
            <person name="Mo W."/>
            <person name="Lu W."/>
            <person name="Yang X."/>
            <person name="Qi J."/>
            <person name="Lv H."/>
        </authorList>
    </citation>
    <scope>NUCLEOTIDE SEQUENCE [LARGE SCALE GENOMIC DNA]</scope>
    <source>
        <strain evidence="3 4">FIM1</strain>
    </source>
</reference>
<dbReference type="PANTHER" id="PTHR18640:SF5">
    <property type="entry name" value="SODIUM_BILE ACID COTRANSPORTER 7"/>
    <property type="match status" value="1"/>
</dbReference>
<dbReference type="InterPro" id="IPR038770">
    <property type="entry name" value="Na+/solute_symporter_sf"/>
</dbReference>
<feature type="transmembrane region" description="Helical" evidence="2">
    <location>
        <begin position="281"/>
        <end position="299"/>
    </location>
</feature>
<accession>A0ABX6EWF2</accession>
<feature type="compositionally biased region" description="Low complexity" evidence="1">
    <location>
        <begin position="7"/>
        <end position="22"/>
    </location>
</feature>
<feature type="transmembrane region" description="Helical" evidence="2">
    <location>
        <begin position="239"/>
        <end position="261"/>
    </location>
</feature>
<protein>
    <submittedName>
        <fullName evidence="3">Membrane protein YMR034C</fullName>
    </submittedName>
</protein>
<evidence type="ECO:0000313" key="4">
    <source>
        <dbReference type="Proteomes" id="UP000422736"/>
    </source>
</evidence>
<evidence type="ECO:0000256" key="1">
    <source>
        <dbReference type="SAM" id="MobiDB-lite"/>
    </source>
</evidence>
<feature type="transmembrane region" description="Helical" evidence="2">
    <location>
        <begin position="65"/>
        <end position="85"/>
    </location>
</feature>
<evidence type="ECO:0000313" key="3">
    <source>
        <dbReference type="EMBL" id="QGN16074.1"/>
    </source>
</evidence>
<dbReference type="InterPro" id="IPR016833">
    <property type="entry name" value="Put_Na-Bile_cotransptr"/>
</dbReference>
<keyword evidence="2" id="KW-0812">Transmembrane</keyword>
<dbReference type="EMBL" id="CP015057">
    <property type="protein sequence ID" value="QGN16074.1"/>
    <property type="molecule type" value="Genomic_DNA"/>
</dbReference>